<dbReference type="InterPro" id="IPR016162">
    <property type="entry name" value="Ald_DH_N"/>
</dbReference>
<keyword evidence="3 7" id="KW-0560">Oxidoreductase</keyword>
<comment type="similarity">
    <text evidence="2 7">Belongs to the aldehyde dehydrogenase family.</text>
</comment>
<dbReference type="GO" id="GO:0005759">
    <property type="term" value="C:mitochondrial matrix"/>
    <property type="evidence" value="ECO:0007669"/>
    <property type="project" value="TreeGrafter"/>
</dbReference>
<dbReference type="PANTHER" id="PTHR42862">
    <property type="entry name" value="DELTA-1-PYRROLINE-5-CARBOXYLATE DEHYDROGENASE 1, ISOFORM A-RELATED"/>
    <property type="match status" value="1"/>
</dbReference>
<evidence type="ECO:0000256" key="4">
    <source>
        <dbReference type="ARBA" id="ARBA00023027"/>
    </source>
</evidence>
<dbReference type="Pfam" id="PF00171">
    <property type="entry name" value="Aldedh"/>
    <property type="match status" value="1"/>
</dbReference>
<dbReference type="EC" id="1.2.1.88" evidence="7"/>
<evidence type="ECO:0000256" key="2">
    <source>
        <dbReference type="ARBA" id="ARBA00009986"/>
    </source>
</evidence>
<evidence type="ECO:0000256" key="5">
    <source>
        <dbReference type="ARBA" id="ARBA00023062"/>
    </source>
</evidence>
<dbReference type="InterPro" id="IPR016163">
    <property type="entry name" value="Ald_DH_C"/>
</dbReference>
<organism evidence="10 11">
    <name type="scientific">Agrilus planipennis</name>
    <name type="common">Emerald ash borer</name>
    <name type="synonym">Agrilus marcopoli</name>
    <dbReference type="NCBI Taxonomy" id="224129"/>
    <lineage>
        <taxon>Eukaryota</taxon>
        <taxon>Metazoa</taxon>
        <taxon>Ecdysozoa</taxon>
        <taxon>Arthropoda</taxon>
        <taxon>Hexapoda</taxon>
        <taxon>Insecta</taxon>
        <taxon>Pterygota</taxon>
        <taxon>Neoptera</taxon>
        <taxon>Endopterygota</taxon>
        <taxon>Coleoptera</taxon>
        <taxon>Polyphaga</taxon>
        <taxon>Elateriformia</taxon>
        <taxon>Buprestoidea</taxon>
        <taxon>Buprestidae</taxon>
        <taxon>Agrilinae</taxon>
        <taxon>Agrilus</taxon>
    </lineage>
</organism>
<dbReference type="FunFam" id="3.40.605.10:FF:000006">
    <property type="entry name" value="1-pyrroline-5-carboxylate dehydrogenase"/>
    <property type="match status" value="1"/>
</dbReference>
<protein>
    <recommendedName>
        <fullName evidence="7 8">Multifunctional fusion protein</fullName>
    </recommendedName>
    <domain>
        <recommendedName>
            <fullName evidence="8">Delta-1-pyrroline-5-carboxylate dehydrogenase</fullName>
            <shortName evidence="8">P5C dehydrogenase</shortName>
        </recommendedName>
        <alternativeName>
            <fullName evidence="7">L-glutamate gamma-semialdehyde dehydrogenase</fullName>
        </alternativeName>
    </domain>
    <domain>
        <recommendedName>
            <fullName evidence="7">L-glutamate gamma-semialdehyde dehydrogenase</fullName>
            <ecNumber evidence="7">1.2.1.88</ecNumber>
        </recommendedName>
    </domain>
</protein>
<dbReference type="InParanoid" id="A0A1W4XT66"/>
<dbReference type="STRING" id="224129.A0A1W4XT66"/>
<dbReference type="Gene3D" id="3.40.605.10">
    <property type="entry name" value="Aldehyde Dehydrogenase, Chain A, domain 1"/>
    <property type="match status" value="1"/>
</dbReference>
<evidence type="ECO:0000256" key="6">
    <source>
        <dbReference type="ARBA" id="ARBA00048142"/>
    </source>
</evidence>
<comment type="pathway">
    <text evidence="1 7">Amino-acid degradation; L-proline degradation into L-glutamate; L-glutamate from L-proline: step 2/2.</text>
</comment>
<evidence type="ECO:0000256" key="7">
    <source>
        <dbReference type="RuleBase" id="RU366016"/>
    </source>
</evidence>
<dbReference type="InterPro" id="IPR016161">
    <property type="entry name" value="Ald_DH/histidinol_DH"/>
</dbReference>
<dbReference type="OrthoDB" id="5322683at2759"/>
<dbReference type="PROSITE" id="PS00070">
    <property type="entry name" value="ALDEHYDE_DEHYDR_CYS"/>
    <property type="match status" value="1"/>
</dbReference>
<reference evidence="11" key="1">
    <citation type="submission" date="2025-08" db="UniProtKB">
        <authorList>
            <consortium name="RefSeq"/>
        </authorList>
    </citation>
    <scope>IDENTIFICATION</scope>
    <source>
        <tissue evidence="11">Entire body</tissue>
    </source>
</reference>
<comment type="catalytic activity">
    <reaction evidence="6 7">
        <text>L-glutamate 5-semialdehyde + NAD(+) + H2O = L-glutamate + NADH + 2 H(+)</text>
        <dbReference type="Rhea" id="RHEA:30235"/>
        <dbReference type="ChEBI" id="CHEBI:15377"/>
        <dbReference type="ChEBI" id="CHEBI:15378"/>
        <dbReference type="ChEBI" id="CHEBI:29985"/>
        <dbReference type="ChEBI" id="CHEBI:57540"/>
        <dbReference type="ChEBI" id="CHEBI:57945"/>
        <dbReference type="ChEBI" id="CHEBI:58066"/>
        <dbReference type="EC" id="1.2.1.88"/>
    </reaction>
</comment>
<dbReference type="InterPro" id="IPR005931">
    <property type="entry name" value="P5CDH/ALDH4A1"/>
</dbReference>
<dbReference type="AlphaFoldDB" id="A0A1W4XT66"/>
<gene>
    <name evidence="11" type="primary">LOC108744382</name>
</gene>
<keyword evidence="10" id="KW-1185">Reference proteome</keyword>
<evidence type="ECO:0000313" key="11">
    <source>
        <dbReference type="RefSeq" id="XP_018335620.1"/>
    </source>
</evidence>
<dbReference type="FunFam" id="3.40.309.10:FF:000005">
    <property type="entry name" value="1-pyrroline-5-carboxylate dehydrogenase 1"/>
    <property type="match status" value="1"/>
</dbReference>
<evidence type="ECO:0000256" key="3">
    <source>
        <dbReference type="ARBA" id="ARBA00023002"/>
    </source>
</evidence>
<dbReference type="GO" id="GO:0003842">
    <property type="term" value="F:L-glutamate gamma-semialdehyde dehydrogenase activity"/>
    <property type="evidence" value="ECO:0007669"/>
    <property type="project" value="UniProtKB-UniRule"/>
</dbReference>
<dbReference type="InterPro" id="IPR016160">
    <property type="entry name" value="Ald_DH_CS_CYS"/>
</dbReference>
<dbReference type="GO" id="GO:0010133">
    <property type="term" value="P:L-proline catabolic process to L-glutamate"/>
    <property type="evidence" value="ECO:0007669"/>
    <property type="project" value="UniProtKB-UniRule"/>
</dbReference>
<name>A0A1W4XT66_AGRPL</name>
<accession>A0A1W4XT66</accession>
<keyword evidence="5 7" id="KW-0642">Proline metabolism</keyword>
<dbReference type="NCBIfam" id="TIGR01236">
    <property type="entry name" value="D1pyr5carbox1"/>
    <property type="match status" value="1"/>
</dbReference>
<evidence type="ECO:0000256" key="8">
    <source>
        <dbReference type="RuleBase" id="RU366030"/>
    </source>
</evidence>
<dbReference type="GeneID" id="108744382"/>
<dbReference type="Proteomes" id="UP000192223">
    <property type="component" value="Unplaced"/>
</dbReference>
<proteinExistence type="inferred from homology"/>
<evidence type="ECO:0000256" key="1">
    <source>
        <dbReference type="ARBA" id="ARBA00004786"/>
    </source>
</evidence>
<dbReference type="KEGG" id="apln:108744382"/>
<evidence type="ECO:0000259" key="9">
    <source>
        <dbReference type="Pfam" id="PF00171"/>
    </source>
</evidence>
<feature type="domain" description="Aldehyde dehydrogenase" evidence="9">
    <location>
        <begin position="113"/>
        <end position="570"/>
    </location>
</feature>
<dbReference type="InterPro" id="IPR015590">
    <property type="entry name" value="Aldehyde_DH_dom"/>
</dbReference>
<keyword evidence="4 7" id="KW-0520">NAD</keyword>
<dbReference type="PANTHER" id="PTHR42862:SF1">
    <property type="entry name" value="DELTA-1-PYRROLINE-5-CARBOXYLATE DEHYDROGENASE 2, ISOFORM A-RELATED"/>
    <property type="match status" value="1"/>
</dbReference>
<dbReference type="InterPro" id="IPR050485">
    <property type="entry name" value="Proline_metab_enzyme"/>
</dbReference>
<dbReference type="UniPathway" id="UPA00261">
    <property type="reaction ID" value="UER00374"/>
</dbReference>
<dbReference type="SUPFAM" id="SSF53720">
    <property type="entry name" value="ALDH-like"/>
    <property type="match status" value="1"/>
</dbReference>
<sequence>MFVDVINTFDTDNNYIYKSNLLFNFNSKLIAMLLRCRCVFNLQRVGVRYATSVVPDYTFCSEMPQNEPILGYMKNSKEREQLEAAIKHLRSCTDEIPVVIGDNEYRTGDYFYQVMPHDHHHKLAKVYKATPDLINLAIKVATETQRCWEFVPLNQRAAIWNRAADLMAFDYRQILNAATMLGQSKTVIQAEIDSAAELIDFFRFNVYYLSQATLNKPLSPQPAQWRNFMRFRGIDGFMAAITPFNFTAIGGNLAYTPALVGNAVLWKPSGTAVLSNWHVFKICREAGVPAGVVNFIPSEPVDFGRAITTSPYLAGINFTGSPKTFNWLWVEVGKNIESYINYPKMIGECGGKNFHFVHPSETDIESVVNFTIRSAFEYSGQKCSACSRMYVPHSLWPKIECGLKEKVTSLIVDDPTKYDTFTGAVIDNLSFKKIKDYIMYAKNNSGLQVIAGGKCDDSIGYFIEPTIILTRNPHDKLMKEEIFGPVLTVFVYLDRDIQKTMELVGCSTNFALTGAVFAKDEKFLKCALEMFKMAAGNFYINDKSTGSVVGQQPFGGARLSGTNDKPGGPYYPIRLSNPQVIKETYIPQKDILYPYMQQP</sequence>
<evidence type="ECO:0000313" key="10">
    <source>
        <dbReference type="Proteomes" id="UP000192223"/>
    </source>
</evidence>
<dbReference type="RefSeq" id="XP_018335620.1">
    <property type="nucleotide sequence ID" value="XM_018480118.2"/>
</dbReference>
<dbReference type="Gene3D" id="3.40.309.10">
    <property type="entry name" value="Aldehyde Dehydrogenase, Chain A, domain 2"/>
    <property type="match status" value="1"/>
</dbReference>